<protein>
    <submittedName>
        <fullName evidence="2">Uncharacterized protein</fullName>
    </submittedName>
</protein>
<evidence type="ECO:0000313" key="3">
    <source>
        <dbReference type="Proteomes" id="UP000053186"/>
    </source>
</evidence>
<gene>
    <name evidence="2" type="ORF">RLTM_05209</name>
</gene>
<keyword evidence="3" id="KW-1185">Reference proteome</keyword>
<dbReference type="AlphaFoldDB" id="H7GFQ7"/>
<dbReference type="EMBL" id="AIJQ01000005">
    <property type="protein sequence ID" value="EIA39286.1"/>
    <property type="molecule type" value="Genomic_DNA"/>
</dbReference>
<accession>H7GFQ7</accession>
<evidence type="ECO:0000313" key="2">
    <source>
        <dbReference type="EMBL" id="EIA39286.1"/>
    </source>
</evidence>
<reference evidence="2 3" key="1">
    <citation type="journal article" date="2012" name="J. Bacteriol.">
        <title>Draft genome sequence of Thermus sp. strain RL, isolated from a hot water spring located atop the Himalayan ranges at Manikaran, India.</title>
        <authorList>
            <person name="Dwivedi V."/>
            <person name="Sangwan N."/>
            <person name="Nigam A."/>
            <person name="Garg N."/>
            <person name="Niharika N."/>
            <person name="Khurana P."/>
            <person name="Khurana J.P."/>
            <person name="Lal R."/>
        </authorList>
    </citation>
    <scope>NUCLEOTIDE SEQUENCE [LARGE SCALE GENOMIC DNA]</scope>
    <source>
        <strain evidence="2 3">RL</strain>
    </source>
</reference>
<evidence type="ECO:0000256" key="1">
    <source>
        <dbReference type="SAM" id="MobiDB-lite"/>
    </source>
</evidence>
<dbReference type="Proteomes" id="UP000053186">
    <property type="component" value="Unassembled WGS sequence"/>
</dbReference>
<proteinExistence type="predicted"/>
<name>H7GFQ7_9DEIN</name>
<sequence length="60" mass="6191">MGEGGGLLLQVQEVAQGGEVFQDAVRARGEGHGVDGKALLLEPKGLPPLDPGGKEDEVRL</sequence>
<organism evidence="2 3">
    <name type="scientific">Thermus parvatiensis</name>
    <dbReference type="NCBI Taxonomy" id="456163"/>
    <lineage>
        <taxon>Bacteria</taxon>
        <taxon>Thermotogati</taxon>
        <taxon>Deinococcota</taxon>
        <taxon>Deinococci</taxon>
        <taxon>Thermales</taxon>
        <taxon>Thermaceae</taxon>
        <taxon>Thermus</taxon>
    </lineage>
</organism>
<feature type="region of interest" description="Disordered" evidence="1">
    <location>
        <begin position="38"/>
        <end position="60"/>
    </location>
</feature>
<comment type="caution">
    <text evidence="2">The sequence shown here is derived from an EMBL/GenBank/DDBJ whole genome shotgun (WGS) entry which is preliminary data.</text>
</comment>